<dbReference type="Pfam" id="PF07944">
    <property type="entry name" value="Beta-AFase-like_GH127_cat"/>
    <property type="match status" value="1"/>
</dbReference>
<evidence type="ECO:0000313" key="4">
    <source>
        <dbReference type="EMBL" id="HGN36726.1"/>
    </source>
</evidence>
<dbReference type="PANTHER" id="PTHR43465:SF2">
    <property type="entry name" value="DUF1680 DOMAIN PROTEIN (AFU_ORTHOLOGUE AFUA_1G08910)"/>
    <property type="match status" value="1"/>
</dbReference>
<proteinExistence type="predicted"/>
<reference evidence="4" key="1">
    <citation type="journal article" date="2020" name="mSystems">
        <title>Genome- and Community-Level Interaction Insights into Carbon Utilization and Element Cycling Functions of Hydrothermarchaeota in Hydrothermal Sediment.</title>
        <authorList>
            <person name="Zhou Z."/>
            <person name="Liu Y."/>
            <person name="Xu W."/>
            <person name="Pan J."/>
            <person name="Luo Z.H."/>
            <person name="Li M."/>
        </authorList>
    </citation>
    <scope>NUCLEOTIDE SEQUENCE [LARGE SCALE GENOMIC DNA]</scope>
    <source>
        <strain evidence="4">SpSt-618</strain>
    </source>
</reference>
<dbReference type="Pfam" id="PF20736">
    <property type="entry name" value="Glyco_hydro127M"/>
    <property type="match status" value="1"/>
</dbReference>
<name>A0A7J3I7F8_9CREN</name>
<dbReference type="EMBL" id="DTAI01000121">
    <property type="protein sequence ID" value="HGN36726.1"/>
    <property type="molecule type" value="Genomic_DNA"/>
</dbReference>
<keyword evidence="4" id="KW-0378">Hydrolase</keyword>
<dbReference type="PANTHER" id="PTHR43465">
    <property type="entry name" value="DUF1680 DOMAIN PROTEIN (AFU_ORTHOLOGUE AFUA_1G08910)"/>
    <property type="match status" value="1"/>
</dbReference>
<dbReference type="AlphaFoldDB" id="A0A7J3I7F8"/>
<dbReference type="InterPro" id="IPR008928">
    <property type="entry name" value="6-hairpin_glycosidase_sf"/>
</dbReference>
<dbReference type="SUPFAM" id="SSF48208">
    <property type="entry name" value="Six-hairpin glycosidases"/>
    <property type="match status" value="1"/>
</dbReference>
<dbReference type="GO" id="GO:0005975">
    <property type="term" value="P:carbohydrate metabolic process"/>
    <property type="evidence" value="ECO:0007669"/>
    <property type="project" value="InterPro"/>
</dbReference>
<dbReference type="GO" id="GO:0016787">
    <property type="term" value="F:hydrolase activity"/>
    <property type="evidence" value="ECO:0007669"/>
    <property type="project" value="UniProtKB-KW"/>
</dbReference>
<evidence type="ECO:0000259" key="3">
    <source>
        <dbReference type="Pfam" id="PF20737"/>
    </source>
</evidence>
<gene>
    <name evidence="4" type="ORF">ENT87_04155</name>
</gene>
<feature type="domain" description="Non-reducing end beta-L-arabinofuranosidase-like GH127 catalytic" evidence="1">
    <location>
        <begin position="27"/>
        <end position="412"/>
    </location>
</feature>
<sequence length="649" mass="74931">MDNTGIYVIDVSRSSYAIVEPLPIDRVIVDDSFWRPRLEKLVKITLPLQFLKIQETGRLENFRMASGRVKGEFKGLWFNDSDVYKWIEASAYALAYRWSEELYKMVDTAIDEIISAQQPDGYINTYITVNGLKRWVDLAWSHELYCAGHLIQAAIAVRRSLKKNDLYVASLKFADLISDTFGWEEGKLKTSDGHPEIEMALVELYRECNRGKYLDLAEFFIDIRGRGYVTKTLTLRQFFLPSPEYLVDRKPIRELDDIAGGHAVRALYYMAGVADVYIEKGDSKLWSALESLWRKVTSRKIYITYGFGSRYEGEAFGEDYELPNERAYSETCASVAGAMWAWRMFLASGDPKYVEVLESILYNSALAGISLDGTRYFYVNPLADYYGKHQRMPWFECACCPPNIARLLAYLPSMIYSFSKIDKGIMVNLFIGSRAIFEVNGNRIAITMDTMYPWYGKVFIRMEPERVDEIPVMIRIPSWVEEHEILVNGKEFRGEPGRYIKLVKSWDRGDKIVIEFKMRPRFIQSHPYVEANYGRVAIKRGPIVYCIEGIDNREFDVRDLIIDPSTANLNEVFREDVLNGVVLVEGEGYVNEDMYHGDKLYYELDVESVPKAKKVKFIAIPYYAWNNRGATQMAVWIRSRINVLGRIGD</sequence>
<dbReference type="InterPro" id="IPR049046">
    <property type="entry name" value="Beta-AFase-like_GH127_middle"/>
</dbReference>
<comment type="caution">
    <text evidence="4">The sequence shown here is derived from an EMBL/GenBank/DDBJ whole genome shotgun (WGS) entry which is preliminary data.</text>
</comment>
<dbReference type="InterPro" id="IPR049174">
    <property type="entry name" value="Beta-AFase-like"/>
</dbReference>
<organism evidence="4">
    <name type="scientific">Ignisphaera aggregans</name>
    <dbReference type="NCBI Taxonomy" id="334771"/>
    <lineage>
        <taxon>Archaea</taxon>
        <taxon>Thermoproteota</taxon>
        <taxon>Thermoprotei</taxon>
        <taxon>Desulfurococcales</taxon>
        <taxon>Desulfurococcaceae</taxon>
        <taxon>Ignisphaera</taxon>
    </lineage>
</organism>
<feature type="domain" description="Non-reducing end beta-L-arabinofuranosidase-like GH127 middle" evidence="2">
    <location>
        <begin position="425"/>
        <end position="518"/>
    </location>
</feature>
<dbReference type="InterPro" id="IPR012878">
    <property type="entry name" value="Beta-AFase-like_GH127_cat"/>
</dbReference>
<dbReference type="Pfam" id="PF20737">
    <property type="entry name" value="Glyco_hydro127C"/>
    <property type="match status" value="1"/>
</dbReference>
<accession>A0A7J3I7F8</accession>
<evidence type="ECO:0000259" key="1">
    <source>
        <dbReference type="Pfam" id="PF07944"/>
    </source>
</evidence>
<evidence type="ECO:0000259" key="2">
    <source>
        <dbReference type="Pfam" id="PF20736"/>
    </source>
</evidence>
<dbReference type="InterPro" id="IPR049049">
    <property type="entry name" value="Beta-AFase-like_GH127_C"/>
</dbReference>
<feature type="domain" description="Non-reducing end beta-L-arabinofuranosidase-like GH127 C-terminal" evidence="3">
    <location>
        <begin position="520"/>
        <end position="638"/>
    </location>
</feature>
<protein>
    <submittedName>
        <fullName evidence="4">Glycoside hydrolase family 127 protein</fullName>
    </submittedName>
</protein>